<reference evidence="1 2" key="1">
    <citation type="submission" date="2015-09" db="EMBL/GenBank/DDBJ databases">
        <title>Genome sequence of the marine flavobacterium Croceitalea dokdonensis DOKDO 023 that contains proton- and sodium-pumping rhodopsins.</title>
        <authorList>
            <person name="Kwon S.-K."/>
            <person name="Lee H.K."/>
            <person name="Kwak M.-J."/>
            <person name="Kim J.F."/>
        </authorList>
    </citation>
    <scope>NUCLEOTIDE SEQUENCE [LARGE SCALE GENOMIC DNA]</scope>
    <source>
        <strain evidence="1 2">DOKDO 023</strain>
    </source>
</reference>
<organism evidence="1 2">
    <name type="scientific">Croceitalea dokdonensis DOKDO 023</name>
    <dbReference type="NCBI Taxonomy" id="1300341"/>
    <lineage>
        <taxon>Bacteria</taxon>
        <taxon>Pseudomonadati</taxon>
        <taxon>Bacteroidota</taxon>
        <taxon>Flavobacteriia</taxon>
        <taxon>Flavobacteriales</taxon>
        <taxon>Flavobacteriaceae</taxon>
        <taxon>Croceitalea</taxon>
    </lineage>
</organism>
<dbReference type="AlphaFoldDB" id="A0A0P7A216"/>
<comment type="caution">
    <text evidence="1">The sequence shown here is derived from an EMBL/GenBank/DDBJ whole genome shotgun (WGS) entry which is preliminary data.</text>
</comment>
<proteinExistence type="predicted"/>
<protein>
    <submittedName>
        <fullName evidence="1">Uncharacterized protein</fullName>
    </submittedName>
</protein>
<gene>
    <name evidence="1" type="ORF">I595_3503</name>
</gene>
<accession>A0A0P7A216</accession>
<evidence type="ECO:0000313" key="1">
    <source>
        <dbReference type="EMBL" id="KPM30482.1"/>
    </source>
</evidence>
<evidence type="ECO:0000313" key="2">
    <source>
        <dbReference type="Proteomes" id="UP000050280"/>
    </source>
</evidence>
<sequence>MFNNYCKKLIKINKEMLFYFVDYQERWRSLGVAFHFLPWLTYLWNF</sequence>
<dbReference type="Proteomes" id="UP000050280">
    <property type="component" value="Unassembled WGS sequence"/>
</dbReference>
<keyword evidence="2" id="KW-1185">Reference proteome</keyword>
<name>A0A0P7A216_9FLAO</name>
<dbReference type="STRING" id="1300341.I595_3503"/>
<dbReference type="EMBL" id="LDJX01000009">
    <property type="protein sequence ID" value="KPM30482.1"/>
    <property type="molecule type" value="Genomic_DNA"/>
</dbReference>